<dbReference type="GO" id="GO:0003796">
    <property type="term" value="F:lysozyme activity"/>
    <property type="evidence" value="ECO:0007669"/>
    <property type="project" value="InterPro"/>
</dbReference>
<comment type="similarity">
    <text evidence="1">Belongs to the glycosyl hydrolase 25 family.</text>
</comment>
<feature type="compositionally biased region" description="Acidic residues" evidence="5">
    <location>
        <begin position="173"/>
        <end position="185"/>
    </location>
</feature>
<keyword evidence="2" id="KW-0677">Repeat</keyword>
<dbReference type="GO" id="GO:0016998">
    <property type="term" value="P:cell wall macromolecule catabolic process"/>
    <property type="evidence" value="ECO:0007669"/>
    <property type="project" value="InterPro"/>
</dbReference>
<dbReference type="PANTHER" id="PTHR34135">
    <property type="entry name" value="LYSOZYME"/>
    <property type="match status" value="1"/>
</dbReference>
<dbReference type="SUPFAM" id="SSF51445">
    <property type="entry name" value="(Trans)glycosidases"/>
    <property type="match status" value="1"/>
</dbReference>
<dbReference type="InterPro" id="IPR018077">
    <property type="entry name" value="Glyco_hydro_fam25_subgr"/>
</dbReference>
<name>A0A6L6LR89_9FIRM</name>
<keyword evidence="3" id="KW-0378">Hydrolase</keyword>
<dbReference type="Proteomes" id="UP000472755">
    <property type="component" value="Unassembled WGS sequence"/>
</dbReference>
<dbReference type="PROSITE" id="PS51904">
    <property type="entry name" value="GLYCOSYL_HYDROL_F25_2"/>
    <property type="match status" value="1"/>
</dbReference>
<keyword evidence="4" id="KW-0326">Glycosidase</keyword>
<evidence type="ECO:0000256" key="5">
    <source>
        <dbReference type="SAM" id="MobiDB-lite"/>
    </source>
</evidence>
<dbReference type="GO" id="GO:0016052">
    <property type="term" value="P:carbohydrate catabolic process"/>
    <property type="evidence" value="ECO:0007669"/>
    <property type="project" value="TreeGrafter"/>
</dbReference>
<dbReference type="Gene3D" id="3.20.20.80">
    <property type="entry name" value="Glycosidases"/>
    <property type="match status" value="1"/>
</dbReference>
<feature type="region of interest" description="Disordered" evidence="5">
    <location>
        <begin position="41"/>
        <end position="192"/>
    </location>
</feature>
<dbReference type="SUPFAM" id="SSF69360">
    <property type="entry name" value="Cell wall binding repeat"/>
    <property type="match status" value="4"/>
</dbReference>
<evidence type="ECO:0000256" key="2">
    <source>
        <dbReference type="ARBA" id="ARBA00022737"/>
    </source>
</evidence>
<dbReference type="SMART" id="SM00641">
    <property type="entry name" value="Glyco_25"/>
    <property type="match status" value="1"/>
</dbReference>
<dbReference type="NCBIfam" id="TIGR02669">
    <property type="entry name" value="SpoIID_LytB"/>
    <property type="match status" value="1"/>
</dbReference>
<evidence type="ECO:0000256" key="3">
    <source>
        <dbReference type="ARBA" id="ARBA00022801"/>
    </source>
</evidence>
<dbReference type="Pfam" id="PF01183">
    <property type="entry name" value="Glyco_hydro_25"/>
    <property type="match status" value="1"/>
</dbReference>
<evidence type="ECO:0000256" key="4">
    <source>
        <dbReference type="ARBA" id="ARBA00023295"/>
    </source>
</evidence>
<gene>
    <name evidence="7" type="ORF">GMD59_06355</name>
</gene>
<keyword evidence="6" id="KW-0732">Signal</keyword>
<feature type="signal peptide" evidence="6">
    <location>
        <begin position="1"/>
        <end position="18"/>
    </location>
</feature>
<dbReference type="GO" id="GO:0030435">
    <property type="term" value="P:sporulation resulting in formation of a cellular spore"/>
    <property type="evidence" value="ECO:0007669"/>
    <property type="project" value="InterPro"/>
</dbReference>
<dbReference type="PANTHER" id="PTHR34135:SF2">
    <property type="entry name" value="LYSOZYME"/>
    <property type="match status" value="1"/>
</dbReference>
<sequence>MVLIGALSLCLCTSPAFAQESGSSEENSSMVSESSFEVYCTAEGTEDPTVPAEGTGDPTVPAEGTEDSTVPAEGTEDSTVPAEGTEDPTVPAEGTGDPTVPAEGTEDPTVPAEGTGNPTVPAEGTEDSTVPAEGTEGPTVPAEGTEDPTVPAEGTEDPTVPAEGTEDPTVPAEDADDMNSPESETDSLGTVRVEDGLQYGEDGRLYYYENGVPVTNRWIEQDGAKYWFGADGAAATGLTDIGTDTYYFGEDHNMVNTGWVTIGDDLYYFQWSGAMARSTWIGENPWKYYVGADGKAYKEGLHEVDGESYLFGQYQNIYGATSSAGGWQTINNDLYFITGNDSVLLNTWIGASPWKYYVGADGKAYKEGLHEIDGKSYLFGQYQNIYGATSSAGGWQTINNDLYFITGSDSVLLNTWIGADPWRYYVGADGKAVSGMQDVETNTYYFDPVYKTVTTSAWKTLDEDLYYFQWDGTLAHSMWIGANPWKYYVGADGKAYKEGLHEIDGKSYLFGQYQNIYGATSSAGGWQTINGDLYFIAADDSVLLNAWIGADPWRYYVGADGKAVSGMQDVETNTYYFDPVYKTVTTSAWKTLDEDLYYFQWDGTLARSMWIGANPWKYYVGADGKAYKEGLHEIDGKSYLFGQYQNIYGATSSAGGWQTINGDLYFIAADDSVLTNSWIGANPWKYYVGANGKAYKEGLHEIDGKSYLFGQYQNIYGATSSTGGWQTINNELYFIQGDDSVLLNSWVGSHDWKYYVGADGKAYRGLQWVGDDRYYFHPLYQNVQYGLQRIDGVDYYFDLETGALIGNRGIDVSSHNGVIDWNKVKADGISFVIVRAMHWSNASNSYVMDTMFVQNVYGAKSAGLLVGAYWFSEAFNGTEAAQEVRFIANSSEWKNLKQAGVVLDMPFYIDYEDYNWLNQHTTYESRTEAVRTGMDCVEQMLGTQSGFYTSDNYAQSWFNGQQLIKEGYNAWIARWSSTAPQTSGYVMWQYSNSGTVNGINGRVDLNYSYESYTFHPVTNYTGNYTTITVYDENTNKNVSGNITEIVKQIVANEVGGGLGLTGAGERAELYKAQAVAAHSYLVSVLNAGGTPSVGLTAYGSFVGLSDAVEAVKNQMLVYNGSVINAVYTASSGSHTNSAANMGWTAQPYLTSVESKYDSQFDTGYFVGSEKKPTFPWTYTTTQEQMRNSIQEMAGYLPSGDPSQWISVQTDMHGNVYKITANTTAGTVNIRPDDFLAHCLGVISMNIESFTYSDGLWTIKSYGNGHGVGMSQCGTAGYIANEGWNYKQILEHYYNGAKVV</sequence>
<feature type="chain" id="PRO_5026771287" evidence="6">
    <location>
        <begin position="19"/>
        <end position="1299"/>
    </location>
</feature>
<accession>A0A6L6LR89</accession>
<dbReference type="InterPro" id="IPR002053">
    <property type="entry name" value="Glyco_hydro_25"/>
</dbReference>
<evidence type="ECO:0000313" key="7">
    <source>
        <dbReference type="EMBL" id="MTS26908.1"/>
    </source>
</evidence>
<evidence type="ECO:0000256" key="6">
    <source>
        <dbReference type="SAM" id="SignalP"/>
    </source>
</evidence>
<comment type="caution">
    <text evidence="7">The sequence shown here is derived from an EMBL/GenBank/DDBJ whole genome shotgun (WGS) entry which is preliminary data.</text>
</comment>
<protein>
    <submittedName>
        <fullName evidence="7">SpoIID/LytB domain-containing protein</fullName>
    </submittedName>
</protein>
<evidence type="ECO:0000256" key="1">
    <source>
        <dbReference type="ARBA" id="ARBA00010646"/>
    </source>
</evidence>
<dbReference type="InterPro" id="IPR017853">
    <property type="entry name" value="GH"/>
</dbReference>
<proteinExistence type="inferred from homology"/>
<reference evidence="7 8" key="1">
    <citation type="journal article" date="2019" name="Nat. Med.">
        <title>A library of human gut bacterial isolates paired with longitudinal multiomics data enables mechanistic microbiome research.</title>
        <authorList>
            <person name="Poyet M."/>
            <person name="Groussin M."/>
            <person name="Gibbons S.M."/>
            <person name="Avila-Pacheco J."/>
            <person name="Jiang X."/>
            <person name="Kearney S.M."/>
            <person name="Perrotta A.R."/>
            <person name="Berdy B."/>
            <person name="Zhao S."/>
            <person name="Lieberman T.D."/>
            <person name="Swanson P.K."/>
            <person name="Smith M."/>
            <person name="Roesemann S."/>
            <person name="Alexander J.E."/>
            <person name="Rich S.A."/>
            <person name="Livny J."/>
            <person name="Vlamakis H."/>
            <person name="Clish C."/>
            <person name="Bullock K."/>
            <person name="Deik A."/>
            <person name="Scott J."/>
            <person name="Pierce K.A."/>
            <person name="Xavier R.J."/>
            <person name="Alm E.J."/>
        </authorList>
    </citation>
    <scope>NUCLEOTIDE SEQUENCE [LARGE SCALE GENOMIC DNA]</scope>
    <source>
        <strain evidence="7 8">BIOML-A4</strain>
    </source>
</reference>
<evidence type="ECO:0000313" key="8">
    <source>
        <dbReference type="Proteomes" id="UP000472755"/>
    </source>
</evidence>
<dbReference type="InterPro" id="IPR013486">
    <property type="entry name" value="SpoIID/LytB"/>
</dbReference>
<dbReference type="Pfam" id="PF19127">
    <property type="entry name" value="Choline_bind_3"/>
    <property type="match status" value="1"/>
</dbReference>
<dbReference type="GO" id="GO:0009253">
    <property type="term" value="P:peptidoglycan catabolic process"/>
    <property type="evidence" value="ECO:0007669"/>
    <property type="project" value="InterPro"/>
</dbReference>
<dbReference type="EMBL" id="WMZU01000007">
    <property type="protein sequence ID" value="MTS26908.1"/>
    <property type="molecule type" value="Genomic_DNA"/>
</dbReference>
<dbReference type="Gene3D" id="2.10.270.10">
    <property type="entry name" value="Cholin Binding"/>
    <property type="match status" value="9"/>
</dbReference>
<organism evidence="7 8">
    <name type="scientific">Ruthenibacterium lactatiformans</name>
    <dbReference type="NCBI Taxonomy" id="1550024"/>
    <lineage>
        <taxon>Bacteria</taxon>
        <taxon>Bacillati</taxon>
        <taxon>Bacillota</taxon>
        <taxon>Clostridia</taxon>
        <taxon>Eubacteriales</taxon>
        <taxon>Oscillospiraceae</taxon>
        <taxon>Ruthenibacterium</taxon>
    </lineage>
</organism>
<dbReference type="InterPro" id="IPR018337">
    <property type="entry name" value="Cell_wall/Cho-bd_repeat"/>
</dbReference>